<dbReference type="EMBL" id="JAMTCP010000014">
    <property type="protein sequence ID" value="MCP2259182.1"/>
    <property type="molecule type" value="Genomic_DNA"/>
</dbReference>
<feature type="domain" description="Imm-5-like" evidence="1">
    <location>
        <begin position="4"/>
        <end position="129"/>
    </location>
</feature>
<dbReference type="InterPro" id="IPR048667">
    <property type="entry name" value="Imm5-like"/>
</dbReference>
<protein>
    <recommendedName>
        <fullName evidence="1">Imm-5-like domain-containing protein</fullName>
    </recommendedName>
</protein>
<comment type="caution">
    <text evidence="2">The sequence shown here is derived from an EMBL/GenBank/DDBJ whole genome shotgun (WGS) entry which is preliminary data.</text>
</comment>
<name>A0ABT1HUK1_STRSD</name>
<dbReference type="RefSeq" id="WP_253670087.1">
    <property type="nucleotide sequence ID" value="NZ_JAMTCP010000014.1"/>
</dbReference>
<evidence type="ECO:0000313" key="3">
    <source>
        <dbReference type="Proteomes" id="UP001205311"/>
    </source>
</evidence>
<gene>
    <name evidence="2" type="ORF">LX15_002883</name>
</gene>
<dbReference type="Pfam" id="PF21805">
    <property type="entry name" value="Imm5_like"/>
    <property type="match status" value="1"/>
</dbReference>
<accession>A0ABT1HUK1</accession>
<organism evidence="2 3">
    <name type="scientific">Streptoalloteichus tenebrarius (strain ATCC 17920 / DSM 40477 / JCM 4838 / CBS 697.72 / NBRC 16177 / NCIMB 11028 / NRRL B-12390 / A12253. 1 / ISP 5477)</name>
    <name type="common">Streptomyces tenebrarius</name>
    <dbReference type="NCBI Taxonomy" id="1933"/>
    <lineage>
        <taxon>Bacteria</taxon>
        <taxon>Bacillati</taxon>
        <taxon>Actinomycetota</taxon>
        <taxon>Actinomycetes</taxon>
        <taxon>Pseudonocardiales</taxon>
        <taxon>Pseudonocardiaceae</taxon>
        <taxon>Streptoalloteichus</taxon>
    </lineage>
</organism>
<proteinExistence type="predicted"/>
<reference evidence="2 3" key="1">
    <citation type="submission" date="2022-06" db="EMBL/GenBank/DDBJ databases">
        <title>Genomic Encyclopedia of Archaeal and Bacterial Type Strains, Phase II (KMG-II): from individual species to whole genera.</title>
        <authorList>
            <person name="Goeker M."/>
        </authorList>
    </citation>
    <scope>NUCLEOTIDE SEQUENCE [LARGE SCALE GENOMIC DNA]</scope>
    <source>
        <strain evidence="2 3">DSM 40477</strain>
    </source>
</reference>
<keyword evidence="3" id="KW-1185">Reference proteome</keyword>
<evidence type="ECO:0000313" key="2">
    <source>
        <dbReference type="EMBL" id="MCP2259182.1"/>
    </source>
</evidence>
<evidence type="ECO:0000259" key="1">
    <source>
        <dbReference type="Pfam" id="PF21805"/>
    </source>
</evidence>
<sequence>MGLDRRDHQALARWAADCAERVLPLFEERRPSDDRPRRAVAAGRAWAREQITTSEARAAAVAAHTAAREADDDVARAAARAAGHAAATAHVPAHASHAANYAVTAVARAAISHDTPARERDWQRGRLPARLRALASSEPHREDSPWWTVRAAGLRGSS</sequence>
<dbReference type="Proteomes" id="UP001205311">
    <property type="component" value="Unassembled WGS sequence"/>
</dbReference>